<gene>
    <name evidence="3" type="primary">rpsF</name>
    <name evidence="5" type="ORF">COY61_01755</name>
</gene>
<accession>A0A2M7RMM7</accession>
<dbReference type="Gene3D" id="3.30.70.60">
    <property type="match status" value="1"/>
</dbReference>
<reference evidence="6" key="1">
    <citation type="submission" date="2017-09" db="EMBL/GenBank/DDBJ databases">
        <title>Depth-based differentiation of microbial function through sediment-hosted aquifers and enrichment of novel symbionts in the deep terrestrial subsurface.</title>
        <authorList>
            <person name="Probst A.J."/>
            <person name="Ladd B."/>
            <person name="Jarett J.K."/>
            <person name="Geller-Mcgrath D.E."/>
            <person name="Sieber C.M.K."/>
            <person name="Emerson J.B."/>
            <person name="Anantharaman K."/>
            <person name="Thomas B.C."/>
            <person name="Malmstrom R."/>
            <person name="Stieglmeier M."/>
            <person name="Klingl A."/>
            <person name="Woyke T."/>
            <person name="Ryan C.M."/>
            <person name="Banfield J.F."/>
        </authorList>
    </citation>
    <scope>NUCLEOTIDE SEQUENCE [LARGE SCALE GENOMIC DNA]</scope>
</reference>
<evidence type="ECO:0000256" key="1">
    <source>
        <dbReference type="ARBA" id="ARBA00009512"/>
    </source>
</evidence>
<keyword evidence="3" id="KW-0694">RNA-binding</keyword>
<comment type="caution">
    <text evidence="5">The sequence shown here is derived from an EMBL/GenBank/DDBJ whole genome shotgun (WGS) entry which is preliminary data.</text>
</comment>
<evidence type="ECO:0000256" key="2">
    <source>
        <dbReference type="ARBA" id="ARBA00035294"/>
    </source>
</evidence>
<dbReference type="GO" id="GO:0006412">
    <property type="term" value="P:translation"/>
    <property type="evidence" value="ECO:0007669"/>
    <property type="project" value="UniProtKB-UniRule"/>
</dbReference>
<dbReference type="HAMAP" id="MF_00360">
    <property type="entry name" value="Ribosomal_bS6"/>
    <property type="match status" value="1"/>
</dbReference>
<protein>
    <recommendedName>
        <fullName evidence="2 3">Small ribosomal subunit protein bS6</fullName>
    </recommendedName>
</protein>
<comment type="similarity">
    <text evidence="1 3">Belongs to the bacterial ribosomal protein bS6 family.</text>
</comment>
<keyword evidence="3" id="KW-0689">Ribosomal protein</keyword>
<dbReference type="GO" id="GO:0019843">
    <property type="term" value="F:rRNA binding"/>
    <property type="evidence" value="ECO:0007669"/>
    <property type="project" value="UniProtKB-UniRule"/>
</dbReference>
<dbReference type="InterPro" id="IPR035980">
    <property type="entry name" value="Ribosomal_bS6_sf"/>
</dbReference>
<dbReference type="GO" id="GO:0003735">
    <property type="term" value="F:structural constituent of ribosome"/>
    <property type="evidence" value="ECO:0007669"/>
    <property type="project" value="InterPro"/>
</dbReference>
<evidence type="ECO:0000256" key="4">
    <source>
        <dbReference type="SAM" id="Coils"/>
    </source>
</evidence>
<keyword evidence="3" id="KW-0699">rRNA-binding</keyword>
<organism evidence="5 6">
    <name type="scientific">bacterium (Candidatus Gribaldobacteria) CG_4_10_14_0_8_um_filter_33_9</name>
    <dbReference type="NCBI Taxonomy" id="2014266"/>
    <lineage>
        <taxon>Bacteria</taxon>
        <taxon>Candidatus Gribaldobacteria</taxon>
    </lineage>
</organism>
<keyword evidence="3" id="KW-0687">Ribonucleoprotein</keyword>
<evidence type="ECO:0000256" key="3">
    <source>
        <dbReference type="HAMAP-Rule" id="MF_00360"/>
    </source>
</evidence>
<dbReference type="AlphaFoldDB" id="A0A2M7RMM7"/>
<dbReference type="GO" id="GO:1990904">
    <property type="term" value="C:ribonucleoprotein complex"/>
    <property type="evidence" value="ECO:0007669"/>
    <property type="project" value="UniProtKB-KW"/>
</dbReference>
<dbReference type="InterPro" id="IPR000529">
    <property type="entry name" value="Ribosomal_bS6"/>
</dbReference>
<dbReference type="SUPFAM" id="SSF54995">
    <property type="entry name" value="Ribosomal protein S6"/>
    <property type="match status" value="1"/>
</dbReference>
<dbReference type="Proteomes" id="UP000229371">
    <property type="component" value="Unassembled WGS sequence"/>
</dbReference>
<dbReference type="GO" id="GO:0005840">
    <property type="term" value="C:ribosome"/>
    <property type="evidence" value="ECO:0007669"/>
    <property type="project" value="UniProtKB-KW"/>
</dbReference>
<dbReference type="InterPro" id="IPR014717">
    <property type="entry name" value="Transl_elong_EF1B/ribsomal_bS6"/>
</dbReference>
<proteinExistence type="inferred from homology"/>
<dbReference type="Pfam" id="PF01250">
    <property type="entry name" value="Ribosomal_S6"/>
    <property type="match status" value="1"/>
</dbReference>
<sequence>MAEIKKYQLNCLISPELIQKELEDFLKKIESLLLKTGEILKTEIVQKIKLRYPVQKKNEAFLASFDFKGEAGKVEIFKKEIEKEKNILRYLLIKNKERKTKIRELKKELKKIQKEKPKKEEKVELKKIEEKLEEIMGHNFTSENKINES</sequence>
<comment type="function">
    <text evidence="3">Binds together with bS18 to 16S ribosomal RNA.</text>
</comment>
<evidence type="ECO:0000313" key="5">
    <source>
        <dbReference type="EMBL" id="PIZ00728.1"/>
    </source>
</evidence>
<name>A0A2M7RMM7_9BACT</name>
<dbReference type="EMBL" id="PFMI01000046">
    <property type="protein sequence ID" value="PIZ00728.1"/>
    <property type="molecule type" value="Genomic_DNA"/>
</dbReference>
<dbReference type="InterPro" id="IPR020814">
    <property type="entry name" value="Ribosomal_S6_plastid/chlpt"/>
</dbReference>
<keyword evidence="4" id="KW-0175">Coiled coil</keyword>
<evidence type="ECO:0000313" key="6">
    <source>
        <dbReference type="Proteomes" id="UP000229371"/>
    </source>
</evidence>
<feature type="coiled-coil region" evidence="4">
    <location>
        <begin position="95"/>
        <end position="138"/>
    </location>
</feature>